<dbReference type="Proteomes" id="UP000236634">
    <property type="component" value="Unassembled WGS sequence"/>
</dbReference>
<sequence length="1108" mass="121846">MGALVTASMSTFTSCKDYDDDINNLQTQIDALTPLKTVKTELQSELANLQKQLEAKDAQLQESITKLQTADADQTKQITKLAADVSGLEARVKTAEEALAKVNEALKGKASEADLKELAGKVAAVESSLVEPLKQIKELKAGLDDVKTAQEGIKSDIQEQKDALEGYKTRLEALEKQGLSESDIKKIYDKIEEATKALDKKLSEEIAQLKADAKSLSDKIDAVSTNVNVLNVLLPTELRSIVFAPDSYYWGIEAAKIQTLKFNAYTLSPVAWNVKETKGYDKAERYEAKAGSRVLAFVANYHMNPSTAVIDPATAKVNVLSGDKEYENTRAAAEAGLSVASWNVEGGMLKVNLDVTNPEKIKSVKGNEMVTVFATQVTLPGMALNKDQNLAERTITSDYATLYAESISDLKLAHRAGDDIPFLGVESPNKSVLGGLDKDHKHHQLLMQHAFEAAVSGKFGPQDSVNYNETLDLRKLVEVHYKNAKGVTRLMTADELEANGMKYKFEITALYLGSNETSESAHAAINPKDGYTFRPQMPEYDKAHVGKQQAYGAEQARPTIGRTPLVRVSLLDKDGKVLDYGYIRIKITEKKTPATVEPDKHVDYQGPDYNYSYNGECTDPATEWKYETKWIQTEYDLYHMLGITREEFEANYGTSPVKDLTNGNLQQYKLSDNGKTFEMMAEPIGQAYTRNETSPEDGTLTSILGWKLTAAEAKKLFVTEKKANVEIAVKYESKDKSKYPDVFVTFKTGKRTGTDSTPAGEVKLADNIISNYWYTANTSKPGTAEIHSNTLTPEDNPKGTADKMVTTFGDVFKGNKIGASLINVVKDLTEGKEYAAAKLKLSLVFDAANTGKEYMGIDGKTYVMSVSDDGKTLNAQIKGNQAKNPVATLTSPEDPSETMIAYQHNDYAHALLNYKDHNSLANDVVKAIIGIKAQNGCAKELPLTKNTFDVRFLRPLNAKNADKTIVDASYVEMQKIKAVDLLKFTDWRDAWNKNQAAGIGGEYEKYYGVTGVTIDGIAEGQSISLNPNVLTNLGQSDPTKFVPLGDVTKNIDFVYTAADGGTLTYKNLSATVQEFKIKIPVTVKYIWGYITENVTVTVKKTANNAKKF</sequence>
<gene>
    <name evidence="2" type="ORF">BFS16_09275</name>
</gene>
<protein>
    <recommendedName>
        <fullName evidence="4">Cell surface protein</fullName>
    </recommendedName>
</protein>
<feature type="coiled-coil region" evidence="1">
    <location>
        <begin position="39"/>
        <end position="112"/>
    </location>
</feature>
<evidence type="ECO:0008006" key="4">
    <source>
        <dbReference type="Google" id="ProtNLM"/>
    </source>
</evidence>
<dbReference type="Gene3D" id="1.10.287.1490">
    <property type="match status" value="1"/>
</dbReference>
<dbReference type="SUPFAM" id="SSF57997">
    <property type="entry name" value="Tropomyosin"/>
    <property type="match status" value="1"/>
</dbReference>
<evidence type="ECO:0000313" key="3">
    <source>
        <dbReference type="Proteomes" id="UP000236634"/>
    </source>
</evidence>
<comment type="caution">
    <text evidence="2">The sequence shown here is derived from an EMBL/GenBank/DDBJ whole genome shotgun (WGS) entry which is preliminary data.</text>
</comment>
<proteinExistence type="predicted"/>
<reference evidence="2 3" key="1">
    <citation type="submission" date="2017-03" db="EMBL/GenBank/DDBJ databases">
        <authorList>
            <person name="Afonso C.L."/>
            <person name="Miller P.J."/>
            <person name="Scott M.A."/>
            <person name="Spackman E."/>
            <person name="Goraichik I."/>
            <person name="Dimitrov K.M."/>
            <person name="Suarez D.L."/>
            <person name="Swayne D.E."/>
        </authorList>
    </citation>
    <scope>NUCLEOTIDE SEQUENCE [LARGE SCALE GENOMIC DNA]</scope>
    <source>
        <strain evidence="2 3">DNF00076</strain>
    </source>
</reference>
<dbReference type="AlphaFoldDB" id="A0A2K0XGD8"/>
<dbReference type="EMBL" id="NBAX01000007">
    <property type="protein sequence ID" value="PNP93605.1"/>
    <property type="molecule type" value="Genomic_DNA"/>
</dbReference>
<name>A0A2K0XGD8_9BACT</name>
<feature type="coiled-coil region" evidence="1">
    <location>
        <begin position="157"/>
        <end position="226"/>
    </location>
</feature>
<evidence type="ECO:0000313" key="2">
    <source>
        <dbReference type="EMBL" id="PNP93605.1"/>
    </source>
</evidence>
<accession>A0A2K0XGD8</accession>
<keyword evidence="1" id="KW-0175">Coiled coil</keyword>
<evidence type="ECO:0000256" key="1">
    <source>
        <dbReference type="SAM" id="Coils"/>
    </source>
</evidence>
<organism evidence="2 3">
    <name type="scientific">Hoylesella timonensis</name>
    <dbReference type="NCBI Taxonomy" id="386414"/>
    <lineage>
        <taxon>Bacteria</taxon>
        <taxon>Pseudomonadati</taxon>
        <taxon>Bacteroidota</taxon>
        <taxon>Bacteroidia</taxon>
        <taxon>Bacteroidales</taxon>
        <taxon>Prevotellaceae</taxon>
        <taxon>Hoylesella</taxon>
    </lineage>
</organism>